<dbReference type="InterPro" id="IPR001245">
    <property type="entry name" value="Ser-Thr/Tyr_kinase_cat_dom"/>
</dbReference>
<organism evidence="7 8">
    <name type="scientific">Streptomyces polyrhachis</name>
    <dbReference type="NCBI Taxonomy" id="1282885"/>
    <lineage>
        <taxon>Bacteria</taxon>
        <taxon>Bacillati</taxon>
        <taxon>Actinomycetota</taxon>
        <taxon>Actinomycetes</taxon>
        <taxon>Kitasatosporales</taxon>
        <taxon>Streptomycetaceae</taxon>
        <taxon>Streptomyces</taxon>
    </lineage>
</organism>
<keyword evidence="7" id="KW-0808">Transferase</keyword>
<feature type="domain" description="Protein kinase" evidence="6">
    <location>
        <begin position="1"/>
        <end position="416"/>
    </location>
</feature>
<keyword evidence="5" id="KW-0812">Transmembrane</keyword>
<feature type="compositionally biased region" description="Pro residues" evidence="4">
    <location>
        <begin position="193"/>
        <end position="206"/>
    </location>
</feature>
<dbReference type="Proteomes" id="UP001596413">
    <property type="component" value="Unassembled WGS sequence"/>
</dbReference>
<accession>A0ABW2GPP4</accession>
<sequence>MDEYAGRVLAGRYRLPADEPEALETRAFDTYSGQEVAVREVPLPEVVDAEGSGEGAPPGSSGGGYAGLVRRALEAARAAAAIPDHPRLDQVFDVFEEDGSIWIASELVPARPLAEVIARRPLGAYRGAEVAADVLTALRALHAHGWVHRNITARTVLVCDDGRVVLSGLAAGAAEDALCGYDVLPQPAGWGQPPRPSGTPGPPPGGVPTLPMGADGRIPELPGPSSGFRSAEAHSPSAAAAYRAGTQAAAARLAGGPAYTDRVVAGGGPPSGARAGASIAVPARRGGEVEERDRSPRGGPRTRLDAERARQTRMQLVGAVVERWAPEQAVPVHEHWRLAPPVGPAADLWALGALLFRAVQGHSAYPEESVAELVQLVCAEPPALAEECGALRPVVESLLRQDPVERPDFEELRGWLRSLIRTAPEPDLGSRTVTVPTLPPGRSDPRRLPILRRRGELVRRRERASGGGGRGAAPVRSSPSAAPGHGGRHKHRRERGRGPARRRAAGSLGRWLIALVFLLMAAAIAFAVLFLPKAEEGGDGGQRRQTVGGAQPSAAGGRQDDQARKDDRAGKDTAAPEAEESPAAELPAGFALRKDRAGFEVAVHEGWQRLRETARGAVRYASPDGVYELLVAPGRDTTARFGADPMDYQLRREPELAAQRASDWGESSGLQTITVGTRLMATGRFTWQAGDGRERYGRNMAMVVSGRYHVVLVSGPAGARRAVDVFYQQAAATYRLLG</sequence>
<evidence type="ECO:0000256" key="3">
    <source>
        <dbReference type="ARBA" id="ARBA00022840"/>
    </source>
</evidence>
<protein>
    <submittedName>
        <fullName evidence="7">Protein kinase</fullName>
    </submittedName>
</protein>
<feature type="region of interest" description="Disordered" evidence="4">
    <location>
        <begin position="189"/>
        <end position="234"/>
    </location>
</feature>
<dbReference type="GO" id="GO:0016301">
    <property type="term" value="F:kinase activity"/>
    <property type="evidence" value="ECO:0007669"/>
    <property type="project" value="UniProtKB-KW"/>
</dbReference>
<keyword evidence="5" id="KW-0472">Membrane</keyword>
<name>A0ABW2GPP4_9ACTN</name>
<evidence type="ECO:0000256" key="1">
    <source>
        <dbReference type="ARBA" id="ARBA00008874"/>
    </source>
</evidence>
<dbReference type="InterPro" id="IPR011009">
    <property type="entry name" value="Kinase-like_dom_sf"/>
</dbReference>
<comment type="caution">
    <text evidence="7">The sequence shown here is derived from an EMBL/GenBank/DDBJ whole genome shotgun (WGS) entry which is preliminary data.</text>
</comment>
<dbReference type="PROSITE" id="PS50011">
    <property type="entry name" value="PROTEIN_KINASE_DOM"/>
    <property type="match status" value="1"/>
</dbReference>
<feature type="region of interest" description="Disordered" evidence="4">
    <location>
        <begin position="536"/>
        <end position="587"/>
    </location>
</feature>
<dbReference type="SMART" id="SM00220">
    <property type="entry name" value="S_TKc"/>
    <property type="match status" value="1"/>
</dbReference>
<proteinExistence type="inferred from homology"/>
<reference evidence="8" key="1">
    <citation type="journal article" date="2019" name="Int. J. Syst. Evol. Microbiol.">
        <title>The Global Catalogue of Microorganisms (GCM) 10K type strain sequencing project: providing services to taxonomists for standard genome sequencing and annotation.</title>
        <authorList>
            <consortium name="The Broad Institute Genomics Platform"/>
            <consortium name="The Broad Institute Genome Sequencing Center for Infectious Disease"/>
            <person name="Wu L."/>
            <person name="Ma J."/>
        </authorList>
    </citation>
    <scope>NUCLEOTIDE SEQUENCE [LARGE SCALE GENOMIC DNA]</scope>
    <source>
        <strain evidence="8">CGMCC 1.13681</strain>
    </source>
</reference>
<feature type="region of interest" description="Disordered" evidence="4">
    <location>
        <begin position="426"/>
        <end position="503"/>
    </location>
</feature>
<evidence type="ECO:0000313" key="7">
    <source>
        <dbReference type="EMBL" id="MFC7221508.1"/>
    </source>
</evidence>
<evidence type="ECO:0000256" key="5">
    <source>
        <dbReference type="SAM" id="Phobius"/>
    </source>
</evidence>
<feature type="compositionally biased region" description="Basic and acidic residues" evidence="4">
    <location>
        <begin position="285"/>
        <end position="305"/>
    </location>
</feature>
<keyword evidence="2" id="KW-0547">Nucleotide-binding</keyword>
<feature type="compositionally biased region" description="Basic and acidic residues" evidence="4">
    <location>
        <begin position="443"/>
        <end position="459"/>
    </location>
</feature>
<feature type="compositionally biased region" description="Basic and acidic residues" evidence="4">
    <location>
        <begin position="558"/>
        <end position="571"/>
    </location>
</feature>
<evidence type="ECO:0000256" key="4">
    <source>
        <dbReference type="SAM" id="MobiDB-lite"/>
    </source>
</evidence>
<feature type="compositionally biased region" description="Low complexity" evidence="4">
    <location>
        <begin position="472"/>
        <end position="483"/>
    </location>
</feature>
<gene>
    <name evidence="7" type="ORF">ACFQLX_25580</name>
</gene>
<feature type="region of interest" description="Disordered" evidence="4">
    <location>
        <begin position="264"/>
        <end position="305"/>
    </location>
</feature>
<evidence type="ECO:0000313" key="8">
    <source>
        <dbReference type="Proteomes" id="UP001596413"/>
    </source>
</evidence>
<feature type="transmembrane region" description="Helical" evidence="5">
    <location>
        <begin position="511"/>
        <end position="531"/>
    </location>
</feature>
<comment type="similarity">
    <text evidence="1">Belongs to the protein kinase superfamily. STE Ser/Thr protein kinase family. STE20 subfamily.</text>
</comment>
<keyword evidence="8" id="KW-1185">Reference proteome</keyword>
<dbReference type="Gene3D" id="1.10.510.10">
    <property type="entry name" value="Transferase(Phosphotransferase) domain 1"/>
    <property type="match status" value="2"/>
</dbReference>
<dbReference type="Pfam" id="PF07714">
    <property type="entry name" value="PK_Tyr_Ser-Thr"/>
    <property type="match status" value="1"/>
</dbReference>
<dbReference type="InterPro" id="IPR051931">
    <property type="entry name" value="PAK3-like"/>
</dbReference>
<dbReference type="PANTHER" id="PTHR45832">
    <property type="entry name" value="SERINE/THREONINE-PROTEIN KINASE SAMKA-RELATED-RELATED"/>
    <property type="match status" value="1"/>
</dbReference>
<dbReference type="Gene3D" id="3.30.200.20">
    <property type="entry name" value="Phosphorylase Kinase, domain 1"/>
    <property type="match status" value="1"/>
</dbReference>
<evidence type="ECO:0000259" key="6">
    <source>
        <dbReference type="PROSITE" id="PS50011"/>
    </source>
</evidence>
<dbReference type="InterPro" id="IPR000719">
    <property type="entry name" value="Prot_kinase_dom"/>
</dbReference>
<dbReference type="SUPFAM" id="SSF56112">
    <property type="entry name" value="Protein kinase-like (PK-like)"/>
    <property type="match status" value="1"/>
</dbReference>
<keyword evidence="5" id="KW-1133">Transmembrane helix</keyword>
<dbReference type="PANTHER" id="PTHR45832:SF22">
    <property type="entry name" value="SERINE_THREONINE-PROTEIN KINASE SAMKA-RELATED"/>
    <property type="match status" value="1"/>
</dbReference>
<dbReference type="RefSeq" id="WP_386418902.1">
    <property type="nucleotide sequence ID" value="NZ_JBHSZO010000078.1"/>
</dbReference>
<keyword evidence="7" id="KW-0418">Kinase</keyword>
<dbReference type="EMBL" id="JBHSZO010000078">
    <property type="protein sequence ID" value="MFC7221508.1"/>
    <property type="molecule type" value="Genomic_DNA"/>
</dbReference>
<keyword evidence="3" id="KW-0067">ATP-binding</keyword>
<feature type="compositionally biased region" description="Basic residues" evidence="4">
    <location>
        <begin position="486"/>
        <end position="503"/>
    </location>
</feature>
<evidence type="ECO:0000256" key="2">
    <source>
        <dbReference type="ARBA" id="ARBA00022741"/>
    </source>
</evidence>